<reference evidence="2 3" key="1">
    <citation type="journal article" date="2024" name="Plant J.">
        <title>Genome sequences and population genomics reveal climatic adaptation and genomic divergence between two closely related sweetgum species.</title>
        <authorList>
            <person name="Xu W.Q."/>
            <person name="Ren C.Q."/>
            <person name="Zhang X.Y."/>
            <person name="Comes H.P."/>
            <person name="Liu X.H."/>
            <person name="Li Y.G."/>
            <person name="Kettle C.J."/>
            <person name="Jalonen R."/>
            <person name="Gaisberger H."/>
            <person name="Ma Y.Z."/>
            <person name="Qiu Y.X."/>
        </authorList>
    </citation>
    <scope>NUCLEOTIDE SEQUENCE [LARGE SCALE GENOMIC DNA]</scope>
    <source>
        <strain evidence="2">Hangzhou</strain>
    </source>
</reference>
<sequence>MAVELIRGYGRESFAGKVEENAVQEAASAGLQSVEKLIRLLSQRQQEQQQQQAAVDIEMDCKAVADVAVNKFKKVISLLDRTRTGHARFRRAPVVAPTPTQQQLTHEPEPPIASTHHQKTEDKQISASKVCYQKTEEKQISATKVYYPTPIQRLPPLPQSHHQMHHHHNPNLALPKNGSLERKDSTTTINFSSSPPISAANSFMSSLTGRY</sequence>
<evidence type="ECO:0000313" key="2">
    <source>
        <dbReference type="EMBL" id="KAK9270942.1"/>
    </source>
</evidence>
<dbReference type="AlphaFoldDB" id="A0AAP0R5I9"/>
<gene>
    <name evidence="2" type="ORF">L1049_026530</name>
</gene>
<comment type="caution">
    <text evidence="2">The sequence shown here is derived from an EMBL/GenBank/DDBJ whole genome shotgun (WGS) entry which is preliminary data.</text>
</comment>
<name>A0AAP0R5I9_LIQFO</name>
<feature type="region of interest" description="Disordered" evidence="1">
    <location>
        <begin position="95"/>
        <end position="125"/>
    </location>
</feature>
<protein>
    <submittedName>
        <fullName evidence="2">Uncharacterized protein</fullName>
    </submittedName>
</protein>
<proteinExistence type="predicted"/>
<dbReference type="EMBL" id="JBBPBK010000014">
    <property type="protein sequence ID" value="KAK9270942.1"/>
    <property type="molecule type" value="Genomic_DNA"/>
</dbReference>
<feature type="region of interest" description="Disordered" evidence="1">
    <location>
        <begin position="155"/>
        <end position="193"/>
    </location>
</feature>
<evidence type="ECO:0000313" key="3">
    <source>
        <dbReference type="Proteomes" id="UP001415857"/>
    </source>
</evidence>
<organism evidence="2 3">
    <name type="scientific">Liquidambar formosana</name>
    <name type="common">Formosan gum</name>
    <dbReference type="NCBI Taxonomy" id="63359"/>
    <lineage>
        <taxon>Eukaryota</taxon>
        <taxon>Viridiplantae</taxon>
        <taxon>Streptophyta</taxon>
        <taxon>Embryophyta</taxon>
        <taxon>Tracheophyta</taxon>
        <taxon>Spermatophyta</taxon>
        <taxon>Magnoliopsida</taxon>
        <taxon>eudicotyledons</taxon>
        <taxon>Gunneridae</taxon>
        <taxon>Pentapetalae</taxon>
        <taxon>Saxifragales</taxon>
        <taxon>Altingiaceae</taxon>
        <taxon>Liquidambar</taxon>
    </lineage>
</organism>
<dbReference type="Proteomes" id="UP001415857">
    <property type="component" value="Unassembled WGS sequence"/>
</dbReference>
<keyword evidence="3" id="KW-1185">Reference proteome</keyword>
<evidence type="ECO:0000256" key="1">
    <source>
        <dbReference type="SAM" id="MobiDB-lite"/>
    </source>
</evidence>
<accession>A0AAP0R5I9</accession>